<name>A0ABS7E8Y7_9GAMM</name>
<organism evidence="2 3">
    <name type="scientific">Shewanella nanhaiensis</name>
    <dbReference type="NCBI Taxonomy" id="2864872"/>
    <lineage>
        <taxon>Bacteria</taxon>
        <taxon>Pseudomonadati</taxon>
        <taxon>Pseudomonadota</taxon>
        <taxon>Gammaproteobacteria</taxon>
        <taxon>Alteromonadales</taxon>
        <taxon>Shewanellaceae</taxon>
        <taxon>Shewanella</taxon>
    </lineage>
</organism>
<sequence length="289" mass="31521">MKTITFIWLIALPLLGLANAYAENRSPTQKAAMIKMQHQTKSSTQTVDHALAFSIPKSMNKKLNVIQWTMNAGTVGRPILSGNRYQLVNLASNCGLKHQKRTFAANLGCRKPSSKKMNLLVKRKKGGGQLRYGDVVALNLNPYGWLKYKRQKKGINISDDNHNPHFIWKIGGGKNGTKLLSGMPFSLYNTKPNKNYVIYCKRTWGIDFGYFKTTKCGGWSANLSGKVFGANGALSGDGMAGKLAKNWRDKLCKAAVGSASAYITAQSGGTTGVAVTAAAPKAIKKCNKW</sequence>
<gene>
    <name evidence="2" type="ORF">K0625_18380</name>
</gene>
<evidence type="ECO:0000313" key="2">
    <source>
        <dbReference type="EMBL" id="MBW8185611.1"/>
    </source>
</evidence>
<feature type="signal peptide" evidence="1">
    <location>
        <begin position="1"/>
        <end position="22"/>
    </location>
</feature>
<dbReference type="Proteomes" id="UP001195963">
    <property type="component" value="Unassembled WGS sequence"/>
</dbReference>
<comment type="caution">
    <text evidence="2">The sequence shown here is derived from an EMBL/GenBank/DDBJ whole genome shotgun (WGS) entry which is preliminary data.</text>
</comment>
<feature type="chain" id="PRO_5046511148" evidence="1">
    <location>
        <begin position="23"/>
        <end position="289"/>
    </location>
</feature>
<keyword evidence="3" id="KW-1185">Reference proteome</keyword>
<keyword evidence="1" id="KW-0732">Signal</keyword>
<evidence type="ECO:0000313" key="3">
    <source>
        <dbReference type="Proteomes" id="UP001195963"/>
    </source>
</evidence>
<dbReference type="EMBL" id="JAHZST010000015">
    <property type="protein sequence ID" value="MBW8185611.1"/>
    <property type="molecule type" value="Genomic_DNA"/>
</dbReference>
<protein>
    <submittedName>
        <fullName evidence="2">Uncharacterized protein</fullName>
    </submittedName>
</protein>
<evidence type="ECO:0000256" key="1">
    <source>
        <dbReference type="SAM" id="SignalP"/>
    </source>
</evidence>
<reference evidence="2 3" key="1">
    <citation type="submission" date="2021-07" db="EMBL/GenBank/DDBJ databases">
        <title>Shewanella sp. nov, isolated from SCS.</title>
        <authorList>
            <person name="Cao W.R."/>
        </authorList>
    </citation>
    <scope>NUCLEOTIDE SEQUENCE [LARGE SCALE GENOMIC DNA]</scope>
    <source>
        <strain evidence="2 3">NR704-98</strain>
    </source>
</reference>
<proteinExistence type="predicted"/>
<dbReference type="RefSeq" id="WP_220111015.1">
    <property type="nucleotide sequence ID" value="NZ_JAHZST010000015.1"/>
</dbReference>
<accession>A0ABS7E8Y7</accession>